<comment type="caution">
    <text evidence="1">The sequence shown here is derived from an EMBL/GenBank/DDBJ whole genome shotgun (WGS) entry which is preliminary data.</text>
</comment>
<evidence type="ECO:0000313" key="2">
    <source>
        <dbReference type="Proteomes" id="UP001056120"/>
    </source>
</evidence>
<gene>
    <name evidence="1" type="ORF">L1987_23437</name>
</gene>
<name>A0ACB9IK96_9ASTR</name>
<reference evidence="2" key="1">
    <citation type="journal article" date="2022" name="Mol. Ecol. Resour.">
        <title>The genomes of chicory, endive, great burdock and yacon provide insights into Asteraceae palaeo-polyploidization history and plant inulin production.</title>
        <authorList>
            <person name="Fan W."/>
            <person name="Wang S."/>
            <person name="Wang H."/>
            <person name="Wang A."/>
            <person name="Jiang F."/>
            <person name="Liu H."/>
            <person name="Zhao H."/>
            <person name="Xu D."/>
            <person name="Zhang Y."/>
        </authorList>
    </citation>
    <scope>NUCLEOTIDE SEQUENCE [LARGE SCALE GENOMIC DNA]</scope>
    <source>
        <strain evidence="2">cv. Yunnan</strain>
    </source>
</reference>
<reference evidence="1 2" key="2">
    <citation type="journal article" date="2022" name="Mol. Ecol. Resour.">
        <title>The genomes of chicory, endive, great burdock and yacon provide insights into Asteraceae paleo-polyploidization history and plant inulin production.</title>
        <authorList>
            <person name="Fan W."/>
            <person name="Wang S."/>
            <person name="Wang H."/>
            <person name="Wang A."/>
            <person name="Jiang F."/>
            <person name="Liu H."/>
            <person name="Zhao H."/>
            <person name="Xu D."/>
            <person name="Zhang Y."/>
        </authorList>
    </citation>
    <scope>NUCLEOTIDE SEQUENCE [LARGE SCALE GENOMIC DNA]</scope>
    <source>
        <strain evidence="2">cv. Yunnan</strain>
        <tissue evidence="1">Leaves</tissue>
    </source>
</reference>
<proteinExistence type="predicted"/>
<keyword evidence="2" id="KW-1185">Reference proteome</keyword>
<evidence type="ECO:0000313" key="1">
    <source>
        <dbReference type="EMBL" id="KAI3807507.1"/>
    </source>
</evidence>
<dbReference type="EMBL" id="CM042025">
    <property type="protein sequence ID" value="KAI3807507.1"/>
    <property type="molecule type" value="Genomic_DNA"/>
</dbReference>
<sequence length="82" mass="10250">MEHNRKREGALSLSLRHHRRRSLSTVEWGFYWGRRRRRFYFPVFQTQELNYDLSPEFKYPCYHLPFAEFRSQFSKSRIHNPL</sequence>
<accession>A0ACB9IK96</accession>
<organism evidence="1 2">
    <name type="scientific">Smallanthus sonchifolius</name>
    <dbReference type="NCBI Taxonomy" id="185202"/>
    <lineage>
        <taxon>Eukaryota</taxon>
        <taxon>Viridiplantae</taxon>
        <taxon>Streptophyta</taxon>
        <taxon>Embryophyta</taxon>
        <taxon>Tracheophyta</taxon>
        <taxon>Spermatophyta</taxon>
        <taxon>Magnoliopsida</taxon>
        <taxon>eudicotyledons</taxon>
        <taxon>Gunneridae</taxon>
        <taxon>Pentapetalae</taxon>
        <taxon>asterids</taxon>
        <taxon>campanulids</taxon>
        <taxon>Asterales</taxon>
        <taxon>Asteraceae</taxon>
        <taxon>Asteroideae</taxon>
        <taxon>Heliantheae alliance</taxon>
        <taxon>Millerieae</taxon>
        <taxon>Smallanthus</taxon>
    </lineage>
</organism>
<protein>
    <submittedName>
        <fullName evidence="1">Uncharacterized protein</fullName>
    </submittedName>
</protein>
<dbReference type="Proteomes" id="UP001056120">
    <property type="component" value="Linkage Group LG08"/>
</dbReference>